<evidence type="ECO:0000259" key="5">
    <source>
        <dbReference type="PROSITE" id="PS51078"/>
    </source>
</evidence>
<gene>
    <name evidence="6" type="ORF">GCM10022383_08110</name>
</gene>
<evidence type="ECO:0000313" key="7">
    <source>
        <dbReference type="Proteomes" id="UP001501591"/>
    </source>
</evidence>
<evidence type="ECO:0000313" key="6">
    <source>
        <dbReference type="EMBL" id="GAA3931903.1"/>
    </source>
</evidence>
<dbReference type="InterPro" id="IPR036390">
    <property type="entry name" value="WH_DNA-bd_sf"/>
</dbReference>
<dbReference type="Pfam" id="PF01614">
    <property type="entry name" value="IclR_C"/>
    <property type="match status" value="1"/>
</dbReference>
<dbReference type="PANTHER" id="PTHR30136:SF35">
    <property type="entry name" value="HTH-TYPE TRANSCRIPTIONAL REGULATOR RV1719"/>
    <property type="match status" value="1"/>
</dbReference>
<dbReference type="InterPro" id="IPR029016">
    <property type="entry name" value="GAF-like_dom_sf"/>
</dbReference>
<evidence type="ECO:0000259" key="4">
    <source>
        <dbReference type="PROSITE" id="PS51077"/>
    </source>
</evidence>
<dbReference type="Gene3D" id="1.10.10.10">
    <property type="entry name" value="Winged helix-like DNA-binding domain superfamily/Winged helix DNA-binding domain"/>
    <property type="match status" value="1"/>
</dbReference>
<keyword evidence="7" id="KW-1185">Reference proteome</keyword>
<dbReference type="PROSITE" id="PS51078">
    <property type="entry name" value="ICLR_ED"/>
    <property type="match status" value="1"/>
</dbReference>
<dbReference type="Pfam" id="PF09339">
    <property type="entry name" value="HTH_IclR"/>
    <property type="match status" value="1"/>
</dbReference>
<keyword evidence="1" id="KW-0805">Transcription regulation</keyword>
<dbReference type="InterPro" id="IPR050707">
    <property type="entry name" value="HTH_MetabolicPath_Reg"/>
</dbReference>
<dbReference type="InterPro" id="IPR036388">
    <property type="entry name" value="WH-like_DNA-bd_sf"/>
</dbReference>
<evidence type="ECO:0000256" key="3">
    <source>
        <dbReference type="ARBA" id="ARBA00023163"/>
    </source>
</evidence>
<dbReference type="SUPFAM" id="SSF46785">
    <property type="entry name" value="Winged helix' DNA-binding domain"/>
    <property type="match status" value="1"/>
</dbReference>
<dbReference type="SMART" id="SM00346">
    <property type="entry name" value="HTH_ICLR"/>
    <property type="match status" value="1"/>
</dbReference>
<feature type="domain" description="IclR-ED" evidence="5">
    <location>
        <begin position="98"/>
        <end position="277"/>
    </location>
</feature>
<keyword evidence="2" id="KW-0238">DNA-binding</keyword>
<name>A0ABP7MX01_9MICO</name>
<sequence>MTEHAQVSELSKLSYGDRVPQRGGASFDIVQSFAPGGGSHPQEHRTVNRIAAILEIAAAEDEGVRVPLLTRLLGAPKSSIHSLVKGLVAAGYLTETDGRYTIGPAVSALLGTPARTLPETARPYLDSLRDRFNETVMLAEPVGGSIVYVDSAESTQPIKYSTPLHIRRPVYPISTGKVILAHSSAQRVNAFLAAEADEDRREQIAAELRSIRAAGVALNRGETIPEVHAAAAPIFVGTQLVGSLAIAGPTTRVRPILDEISKAVIEACAEISDKLAPRV</sequence>
<dbReference type="InterPro" id="IPR005471">
    <property type="entry name" value="Tscrpt_reg_IclR_N"/>
</dbReference>
<keyword evidence="3" id="KW-0804">Transcription</keyword>
<proteinExistence type="predicted"/>
<evidence type="ECO:0000256" key="1">
    <source>
        <dbReference type="ARBA" id="ARBA00023015"/>
    </source>
</evidence>
<reference evidence="7" key="1">
    <citation type="journal article" date="2019" name="Int. J. Syst. Evol. Microbiol.">
        <title>The Global Catalogue of Microorganisms (GCM) 10K type strain sequencing project: providing services to taxonomists for standard genome sequencing and annotation.</title>
        <authorList>
            <consortium name="The Broad Institute Genomics Platform"/>
            <consortium name="The Broad Institute Genome Sequencing Center for Infectious Disease"/>
            <person name="Wu L."/>
            <person name="Ma J."/>
        </authorList>
    </citation>
    <scope>NUCLEOTIDE SEQUENCE [LARGE SCALE GENOMIC DNA]</scope>
    <source>
        <strain evidence="7">JCM 17024</strain>
    </source>
</reference>
<dbReference type="InterPro" id="IPR014757">
    <property type="entry name" value="Tscrpt_reg_IclR_C"/>
</dbReference>
<dbReference type="SUPFAM" id="SSF55781">
    <property type="entry name" value="GAF domain-like"/>
    <property type="match status" value="1"/>
</dbReference>
<dbReference type="PANTHER" id="PTHR30136">
    <property type="entry name" value="HELIX-TURN-HELIX TRANSCRIPTIONAL REGULATOR, ICLR FAMILY"/>
    <property type="match status" value="1"/>
</dbReference>
<dbReference type="PROSITE" id="PS51077">
    <property type="entry name" value="HTH_ICLR"/>
    <property type="match status" value="1"/>
</dbReference>
<dbReference type="RefSeq" id="WP_344818229.1">
    <property type="nucleotide sequence ID" value="NZ_BAABCP010000001.1"/>
</dbReference>
<dbReference type="Gene3D" id="3.30.450.40">
    <property type="match status" value="1"/>
</dbReference>
<dbReference type="Proteomes" id="UP001501591">
    <property type="component" value="Unassembled WGS sequence"/>
</dbReference>
<protein>
    <submittedName>
        <fullName evidence="6">Helix-turn-helix domain-containing protein</fullName>
    </submittedName>
</protein>
<evidence type="ECO:0000256" key="2">
    <source>
        <dbReference type="ARBA" id="ARBA00023125"/>
    </source>
</evidence>
<feature type="domain" description="HTH iclR-type" evidence="4">
    <location>
        <begin position="44"/>
        <end position="104"/>
    </location>
</feature>
<accession>A0ABP7MX01</accession>
<dbReference type="EMBL" id="BAABCP010000001">
    <property type="protein sequence ID" value="GAA3931903.1"/>
    <property type="molecule type" value="Genomic_DNA"/>
</dbReference>
<organism evidence="6 7">
    <name type="scientific">Microbacterium soli</name>
    <dbReference type="NCBI Taxonomy" id="446075"/>
    <lineage>
        <taxon>Bacteria</taxon>
        <taxon>Bacillati</taxon>
        <taxon>Actinomycetota</taxon>
        <taxon>Actinomycetes</taxon>
        <taxon>Micrococcales</taxon>
        <taxon>Microbacteriaceae</taxon>
        <taxon>Microbacterium</taxon>
    </lineage>
</organism>
<comment type="caution">
    <text evidence="6">The sequence shown here is derived from an EMBL/GenBank/DDBJ whole genome shotgun (WGS) entry which is preliminary data.</text>
</comment>